<reference evidence="1 2" key="1">
    <citation type="submission" date="2024-09" db="EMBL/GenBank/DDBJ databases">
        <authorList>
            <person name="Sun Q."/>
            <person name="Mori K."/>
        </authorList>
    </citation>
    <scope>NUCLEOTIDE SEQUENCE [LARGE SCALE GENOMIC DNA]</scope>
    <source>
        <strain evidence="1 2">CCM 7765</strain>
    </source>
</reference>
<accession>A0ABV6HHD2</accession>
<protein>
    <recommendedName>
        <fullName evidence="3">PAS domain-containing protein</fullName>
    </recommendedName>
</protein>
<sequence>MNKLSLSEPPTRPRGGIRWKPIGDSGSLDVDPRLMILDIDYTAAKLLNCDQRSVRGYNVWDVLCASLPAYHHQVVNAAITNRERRVIRTRLSGTNVPVFLTVVPKSNGCMNIMVSRIS</sequence>
<name>A0ABV6HHD2_9SPHI</name>
<evidence type="ECO:0008006" key="3">
    <source>
        <dbReference type="Google" id="ProtNLM"/>
    </source>
</evidence>
<proteinExistence type="predicted"/>
<dbReference type="InterPro" id="IPR035965">
    <property type="entry name" value="PAS-like_dom_sf"/>
</dbReference>
<gene>
    <name evidence="1" type="ORF">ACFFI0_08285</name>
</gene>
<comment type="caution">
    <text evidence="1">The sequence shown here is derived from an EMBL/GenBank/DDBJ whole genome shotgun (WGS) entry which is preliminary data.</text>
</comment>
<dbReference type="RefSeq" id="WP_130856346.1">
    <property type="nucleotide sequence ID" value="NZ_JBHLWO010000001.1"/>
</dbReference>
<dbReference type="Proteomes" id="UP001589774">
    <property type="component" value="Unassembled WGS sequence"/>
</dbReference>
<dbReference type="SUPFAM" id="SSF55785">
    <property type="entry name" value="PYP-like sensor domain (PAS domain)"/>
    <property type="match status" value="1"/>
</dbReference>
<evidence type="ECO:0000313" key="1">
    <source>
        <dbReference type="EMBL" id="MFC0318305.1"/>
    </source>
</evidence>
<keyword evidence="2" id="KW-1185">Reference proteome</keyword>
<dbReference type="EMBL" id="JBHLWO010000001">
    <property type="protein sequence ID" value="MFC0318305.1"/>
    <property type="molecule type" value="Genomic_DNA"/>
</dbReference>
<organism evidence="1 2">
    <name type="scientific">Olivibacter oleidegradans</name>
    <dbReference type="NCBI Taxonomy" id="760123"/>
    <lineage>
        <taxon>Bacteria</taxon>
        <taxon>Pseudomonadati</taxon>
        <taxon>Bacteroidota</taxon>
        <taxon>Sphingobacteriia</taxon>
        <taxon>Sphingobacteriales</taxon>
        <taxon>Sphingobacteriaceae</taxon>
        <taxon>Olivibacter</taxon>
    </lineage>
</organism>
<evidence type="ECO:0000313" key="2">
    <source>
        <dbReference type="Proteomes" id="UP001589774"/>
    </source>
</evidence>